<feature type="transmembrane region" description="Helical" evidence="3">
    <location>
        <begin position="587"/>
        <end position="610"/>
    </location>
</feature>
<feature type="region of interest" description="Disordered" evidence="2">
    <location>
        <begin position="756"/>
        <end position="777"/>
    </location>
</feature>
<sequence>MHISTDSANGVYSVFTIDVDGDGDVDVLSASNLEDTVAWYENDGSQGFTQRIITTLADYALSVFAIDVDGDGDVDALSASCDDDTVAWYDNDGSQSFSERIITTLADGGRSVFAIDVDGDGDVDALSASHDDDTVAWYDNDGSQSFSERIITTLADGASAVFAIDVDGDGDVDLLSASTYDGVLAWYENDCVAWYDHAPTSLPTPRPTASLPTPRPTASCASVAFSERVLSTLADGAYSVFAIDVDGDGDVDVLSASQNDNTVAWYENDGSQSFVERVITDSAVVVRSVYAIDVDGDGDVDALSASVFESTVAWYENDGSQSFTEHVITTLAQSAHSVHATDVDGDGDVDALAASYGDDAVAWYENDGSESFAEHIITTLRDAAFSVYAIDLDGDGDADVLSASFGDDTVAWYENDGSQSFTERLITEGAAEACSVYAIDVDGDGDIDALSASILDDTIAWYENDGGGAFVQIYGHCDDVVSFERICPSSDATCGGWTDFIVGQGGAGDSLVACQARCVETGCDGIYFDDEHGCGNYDTTWARRSTSAGTLCAWNGVYAVAAAASTAALVALAGSRGDALRAVGRAMLVYLAAAHGLQGLGYVAIGRRFLARLEVSAKGSERVRALRDRVRAQLVVTGAGSLANAALLLAVVAEAAPTPRRAFLCVALGQRAVELALAATAAFLAVFLGLKVESDVAHAVYVAAGNVSAAVRRRMSSAAPALRRLSVAIGARRPSKPPPPSVVEFNAIFGRSASSTRDFDHASPISPATRDCGAPATWDSPLPDGWEAVYDPDSKCYYYRNGTASQWERPSPARRASTNDAAPPAPGEAEKPRSRTCVERRIYRVCVAPRAAAAAEADEGCSDDGDAYSVHAAEADALSCLLPSPQRPRVKGARLVVFDRPDVKWLRRCFAWLSPIRLALCRAVSRDWDECCSSDDFWRGFCELHFPPGTAALREELYDSDHVDTEGLDASYMMLYRLRSKLLPLTVPSPPPVERHNFAIWNRPSARRTTLAGYRALVELEVLRAAPAPSTVVVAGAFPLEVRPFRPVGPFRRENVAAKRETASSDRRPARLVVDLEGVDIPAISQADFDEIRLSVTLLRDHANARDGIVSSHTALAVFRDAAMCSFDVCDHAPRFVSDVRGESTLALLGARHVAEFDCCTWSSYDDPAVQRRHHGRDGAGISGPRSDDAAIVNLGELSYTFFPSAAHADSVDVDAVWHETLPNLAQLLSKLDWHHTAQSSAPLQWDNFN</sequence>
<feature type="region of interest" description="Disordered" evidence="2">
    <location>
        <begin position="807"/>
        <end position="833"/>
    </location>
</feature>
<dbReference type="SMART" id="SM00320">
    <property type="entry name" value="WD40"/>
    <property type="match status" value="6"/>
</dbReference>
<dbReference type="Pfam" id="PF13517">
    <property type="entry name" value="FG-GAP_3"/>
    <property type="match status" value="4"/>
</dbReference>
<dbReference type="AlphaFoldDB" id="F0YBH7"/>
<dbReference type="InterPro" id="IPR001680">
    <property type="entry name" value="WD40_rpt"/>
</dbReference>
<dbReference type="SMART" id="SM00456">
    <property type="entry name" value="WW"/>
    <property type="match status" value="1"/>
</dbReference>
<evidence type="ECO:0000259" key="4">
    <source>
        <dbReference type="PROSITE" id="PS50020"/>
    </source>
</evidence>
<dbReference type="InterPro" id="IPR036020">
    <property type="entry name" value="WW_dom_sf"/>
</dbReference>
<dbReference type="CDD" id="cd00201">
    <property type="entry name" value="WW"/>
    <property type="match status" value="1"/>
</dbReference>
<dbReference type="InterPro" id="IPR013517">
    <property type="entry name" value="FG-GAP"/>
</dbReference>
<proteinExistence type="predicted"/>
<keyword evidence="3" id="KW-1133">Transmembrane helix</keyword>
<dbReference type="Proteomes" id="UP000002729">
    <property type="component" value="Unassembled WGS sequence"/>
</dbReference>
<dbReference type="SUPFAM" id="SSF69318">
    <property type="entry name" value="Integrin alpha N-terminal domain"/>
    <property type="match status" value="2"/>
</dbReference>
<dbReference type="SUPFAM" id="SSF81383">
    <property type="entry name" value="F-box domain"/>
    <property type="match status" value="1"/>
</dbReference>
<protein>
    <recommendedName>
        <fullName evidence="4">WW domain-containing protein</fullName>
    </recommendedName>
</protein>
<dbReference type="PROSITE" id="PS01159">
    <property type="entry name" value="WW_DOMAIN_1"/>
    <property type="match status" value="1"/>
</dbReference>
<feature type="transmembrane region" description="Helical" evidence="3">
    <location>
        <begin position="630"/>
        <end position="652"/>
    </location>
</feature>
<dbReference type="OrthoDB" id="10022113at2759"/>
<dbReference type="Gene3D" id="2.20.70.10">
    <property type="match status" value="1"/>
</dbReference>
<gene>
    <name evidence="5" type="ORF">AURANDRAFT_64790</name>
</gene>
<name>F0YBH7_AURAN</name>
<dbReference type="InParanoid" id="F0YBH7"/>
<dbReference type="PANTHER" id="PTHR44103:SF1">
    <property type="entry name" value="PROPROTEIN CONVERTASE P"/>
    <property type="match status" value="1"/>
</dbReference>
<evidence type="ECO:0000313" key="6">
    <source>
        <dbReference type="Proteomes" id="UP000002729"/>
    </source>
</evidence>
<reference evidence="5 6" key="1">
    <citation type="journal article" date="2011" name="Proc. Natl. Acad. Sci. U.S.A.">
        <title>Niche of harmful alga Aureococcus anophagefferens revealed through ecogenomics.</title>
        <authorList>
            <person name="Gobler C.J."/>
            <person name="Berry D.L."/>
            <person name="Dyhrman S.T."/>
            <person name="Wilhelm S.W."/>
            <person name="Salamov A."/>
            <person name="Lobanov A.V."/>
            <person name="Zhang Y."/>
            <person name="Collier J.L."/>
            <person name="Wurch L.L."/>
            <person name="Kustka A.B."/>
            <person name="Dill B.D."/>
            <person name="Shah M."/>
            <person name="VerBerkmoes N.C."/>
            <person name="Kuo A."/>
            <person name="Terry A."/>
            <person name="Pangilinan J."/>
            <person name="Lindquist E.A."/>
            <person name="Lucas S."/>
            <person name="Paulsen I.T."/>
            <person name="Hattenrath-Lehmann T.K."/>
            <person name="Talmage S.C."/>
            <person name="Walker E.A."/>
            <person name="Koch F."/>
            <person name="Burson A.M."/>
            <person name="Marcoval M.A."/>
            <person name="Tang Y.Z."/>
            <person name="Lecleir G.R."/>
            <person name="Coyne K.J."/>
            <person name="Berg G.M."/>
            <person name="Bertrand E.M."/>
            <person name="Saito M.A."/>
            <person name="Gladyshev V.N."/>
            <person name="Grigoriev I.V."/>
        </authorList>
    </citation>
    <scope>NUCLEOTIDE SEQUENCE [LARGE SCALE GENOMIC DNA]</scope>
    <source>
        <strain evidence="6">CCMP 1984</strain>
    </source>
</reference>
<dbReference type="PROSITE" id="PS50020">
    <property type="entry name" value="WW_DOMAIN_2"/>
    <property type="match status" value="1"/>
</dbReference>
<feature type="domain" description="WW" evidence="4">
    <location>
        <begin position="780"/>
        <end position="812"/>
    </location>
</feature>
<dbReference type="GeneID" id="20225005"/>
<keyword evidence="3" id="KW-0472">Membrane</keyword>
<evidence type="ECO:0000256" key="1">
    <source>
        <dbReference type="ARBA" id="ARBA00022729"/>
    </source>
</evidence>
<dbReference type="InterPro" id="IPR028994">
    <property type="entry name" value="Integrin_alpha_N"/>
</dbReference>
<feature type="transmembrane region" description="Helical" evidence="3">
    <location>
        <begin position="553"/>
        <end position="575"/>
    </location>
</feature>
<accession>F0YBH7</accession>
<dbReference type="KEGG" id="aaf:AURANDRAFT_64790"/>
<keyword evidence="3" id="KW-0812">Transmembrane</keyword>
<dbReference type="InterPro" id="IPR001202">
    <property type="entry name" value="WW_dom"/>
</dbReference>
<dbReference type="RefSeq" id="XP_009037661.1">
    <property type="nucleotide sequence ID" value="XM_009039413.1"/>
</dbReference>
<evidence type="ECO:0000256" key="3">
    <source>
        <dbReference type="SAM" id="Phobius"/>
    </source>
</evidence>
<dbReference type="Gene3D" id="2.130.10.130">
    <property type="entry name" value="Integrin alpha, N-terminal"/>
    <property type="match status" value="1"/>
</dbReference>
<keyword evidence="1" id="KW-0732">Signal</keyword>
<dbReference type="InterPro" id="IPR036047">
    <property type="entry name" value="F-box-like_dom_sf"/>
</dbReference>
<keyword evidence="6" id="KW-1185">Reference proteome</keyword>
<evidence type="ECO:0000256" key="2">
    <source>
        <dbReference type="SAM" id="MobiDB-lite"/>
    </source>
</evidence>
<dbReference type="EMBL" id="GL833130">
    <property type="protein sequence ID" value="EGB07666.1"/>
    <property type="molecule type" value="Genomic_DNA"/>
</dbReference>
<evidence type="ECO:0000313" key="5">
    <source>
        <dbReference type="EMBL" id="EGB07666.1"/>
    </source>
</evidence>
<dbReference type="SUPFAM" id="SSF51045">
    <property type="entry name" value="WW domain"/>
    <property type="match status" value="1"/>
</dbReference>
<organism evidence="6">
    <name type="scientific">Aureococcus anophagefferens</name>
    <name type="common">Harmful bloom alga</name>
    <dbReference type="NCBI Taxonomy" id="44056"/>
    <lineage>
        <taxon>Eukaryota</taxon>
        <taxon>Sar</taxon>
        <taxon>Stramenopiles</taxon>
        <taxon>Ochrophyta</taxon>
        <taxon>Pelagophyceae</taxon>
        <taxon>Pelagomonadales</taxon>
        <taxon>Pelagomonadaceae</taxon>
        <taxon>Aureococcus</taxon>
    </lineage>
</organism>
<dbReference type="PANTHER" id="PTHR44103">
    <property type="entry name" value="PROPROTEIN CONVERTASE P"/>
    <property type="match status" value="1"/>
</dbReference>